<dbReference type="RefSeq" id="WP_111492585.1">
    <property type="nucleotide sequence ID" value="NZ_CP031264.1"/>
</dbReference>
<name>A0A345SY55_9ACTN</name>
<reference evidence="2" key="1">
    <citation type="submission" date="2018-07" db="EMBL/GenBank/DDBJ databases">
        <title>Streptacidiphilus bronchialis DSM 106435 chromosome.</title>
        <authorList>
            <person name="Batra D."/>
            <person name="Gulvik C.A."/>
        </authorList>
    </citation>
    <scope>NUCLEOTIDE SEQUENCE [LARGE SCALE GENOMIC DNA]</scope>
    <source>
        <strain evidence="2">DSM 106435</strain>
    </source>
</reference>
<dbReference type="EMBL" id="CP031264">
    <property type="protein sequence ID" value="AXI78660.1"/>
    <property type="molecule type" value="Genomic_DNA"/>
</dbReference>
<dbReference type="Proteomes" id="UP000249340">
    <property type="component" value="Chromosome"/>
</dbReference>
<organism evidence="1 2">
    <name type="scientific">Peterkaempfera bronchialis</name>
    <dbReference type="NCBI Taxonomy" id="2126346"/>
    <lineage>
        <taxon>Bacteria</taxon>
        <taxon>Bacillati</taxon>
        <taxon>Actinomycetota</taxon>
        <taxon>Actinomycetes</taxon>
        <taxon>Kitasatosporales</taxon>
        <taxon>Streptomycetaceae</taxon>
        <taxon>Peterkaempfera</taxon>
    </lineage>
</organism>
<dbReference type="OrthoDB" id="9812611at2"/>
<evidence type="ECO:0000313" key="1">
    <source>
        <dbReference type="EMBL" id="AXI78660.1"/>
    </source>
</evidence>
<sequence length="60" mass="6500">MTRELLPSIRRGDADVADQQARMAETLTEAIGRQVSVLGELVQVGNPTARPRKDPTTLVA</sequence>
<accession>A0A345SY55</accession>
<dbReference type="KEGG" id="stri:C7M71_015715"/>
<gene>
    <name evidence="1" type="ORF">C7M71_015715</name>
</gene>
<evidence type="ECO:0000313" key="2">
    <source>
        <dbReference type="Proteomes" id="UP000249340"/>
    </source>
</evidence>
<dbReference type="AlphaFoldDB" id="A0A345SY55"/>
<keyword evidence="2" id="KW-1185">Reference proteome</keyword>
<protein>
    <submittedName>
        <fullName evidence="1">Uncharacterized protein</fullName>
    </submittedName>
</protein>
<proteinExistence type="predicted"/>